<keyword evidence="3" id="KW-1133">Transmembrane helix</keyword>
<dbReference type="Gene3D" id="1.10.10.10">
    <property type="entry name" value="Winged helix-like DNA-binding domain superfamily/Winged helix DNA-binding domain"/>
    <property type="match status" value="1"/>
</dbReference>
<evidence type="ECO:0000313" key="5">
    <source>
        <dbReference type="EMBL" id="SFT62652.1"/>
    </source>
</evidence>
<protein>
    <submittedName>
        <fullName evidence="5">Transcriptional regulatory protein, C terminal</fullName>
    </submittedName>
</protein>
<dbReference type="Pfam" id="PF00486">
    <property type="entry name" value="Trans_reg_C"/>
    <property type="match status" value="1"/>
</dbReference>
<dbReference type="GO" id="GO:0006355">
    <property type="term" value="P:regulation of DNA-templated transcription"/>
    <property type="evidence" value="ECO:0007669"/>
    <property type="project" value="InterPro"/>
</dbReference>
<accession>A0A1I6ZIX9</accession>
<dbReference type="SUPFAM" id="SSF46894">
    <property type="entry name" value="C-terminal effector domain of the bipartite response regulators"/>
    <property type="match status" value="1"/>
</dbReference>
<dbReference type="CDD" id="cd00383">
    <property type="entry name" value="trans_reg_C"/>
    <property type="match status" value="1"/>
</dbReference>
<keyword evidence="3" id="KW-0472">Membrane</keyword>
<dbReference type="EMBL" id="FPAU01000001">
    <property type="protein sequence ID" value="SFT62652.1"/>
    <property type="molecule type" value="Genomic_DNA"/>
</dbReference>
<dbReference type="InterPro" id="IPR001867">
    <property type="entry name" value="OmpR/PhoB-type_DNA-bd"/>
</dbReference>
<dbReference type="AlphaFoldDB" id="A0A1I6ZIX9"/>
<keyword evidence="1 2" id="KW-0238">DNA-binding</keyword>
<evidence type="ECO:0000256" key="1">
    <source>
        <dbReference type="ARBA" id="ARBA00023125"/>
    </source>
</evidence>
<dbReference type="RefSeq" id="WP_139234380.1">
    <property type="nucleotide sequence ID" value="NZ_CP045300.1"/>
</dbReference>
<reference evidence="6" key="1">
    <citation type="submission" date="2016-10" db="EMBL/GenBank/DDBJ databases">
        <authorList>
            <person name="Varghese N."/>
            <person name="Submissions S."/>
        </authorList>
    </citation>
    <scope>NUCLEOTIDE SEQUENCE [LARGE SCALE GENOMIC DNA]</scope>
    <source>
        <strain evidence="6">Ah-143</strain>
    </source>
</reference>
<dbReference type="GO" id="GO:0000160">
    <property type="term" value="P:phosphorelay signal transduction system"/>
    <property type="evidence" value="ECO:0007669"/>
    <property type="project" value="InterPro"/>
</dbReference>
<dbReference type="Proteomes" id="UP000199187">
    <property type="component" value="Unassembled WGS sequence"/>
</dbReference>
<dbReference type="PROSITE" id="PS51755">
    <property type="entry name" value="OMPR_PHOB"/>
    <property type="match status" value="1"/>
</dbReference>
<evidence type="ECO:0000259" key="4">
    <source>
        <dbReference type="PROSITE" id="PS51755"/>
    </source>
</evidence>
<sequence>MIYTIDETITYNSHDCTLNHIPTEESLNLSISAGRLFEQLLNANGEILSRDTLLTEVWDKYGLRGSNSNLNQYLSILRKALAAFGCENLIITIPKIGIRLNADIKIEREYVAPIIVADDLADDTSAVPLADKQLNGAVLISSKATDNIVQHSFTATRNILFAVVALALMGSAVWYYSVRQSAELSIPSSIVKLAGGCEVVLLQGADIIERQSQDKQILQILSENNQSCVPGRRVYFGKITSLTTKNYGRTILSACKLNNSGHIISCDNFYYMDWRVE</sequence>
<feature type="transmembrane region" description="Helical" evidence="3">
    <location>
        <begin position="159"/>
        <end position="178"/>
    </location>
</feature>
<feature type="domain" description="OmpR/PhoB-type" evidence="4">
    <location>
        <begin position="1"/>
        <end position="102"/>
    </location>
</feature>
<evidence type="ECO:0000256" key="3">
    <source>
        <dbReference type="SAM" id="Phobius"/>
    </source>
</evidence>
<keyword evidence="6" id="KW-1185">Reference proteome</keyword>
<feature type="DNA-binding region" description="OmpR/PhoB-type" evidence="2">
    <location>
        <begin position="1"/>
        <end position="102"/>
    </location>
</feature>
<dbReference type="SMART" id="SM00862">
    <property type="entry name" value="Trans_reg_C"/>
    <property type="match status" value="1"/>
</dbReference>
<evidence type="ECO:0000256" key="2">
    <source>
        <dbReference type="PROSITE-ProRule" id="PRU01091"/>
    </source>
</evidence>
<dbReference type="GO" id="GO:0003677">
    <property type="term" value="F:DNA binding"/>
    <property type="evidence" value="ECO:0007669"/>
    <property type="project" value="UniProtKB-UniRule"/>
</dbReference>
<name>A0A1I6ZIX9_9ENTR</name>
<gene>
    <name evidence="5" type="ORF">SAMN05192562_1011195</name>
</gene>
<evidence type="ECO:0000313" key="6">
    <source>
        <dbReference type="Proteomes" id="UP000199187"/>
    </source>
</evidence>
<organism evidence="5 6">
    <name type="scientific">Kosakonia arachidis</name>
    <dbReference type="NCBI Taxonomy" id="551989"/>
    <lineage>
        <taxon>Bacteria</taxon>
        <taxon>Pseudomonadati</taxon>
        <taxon>Pseudomonadota</taxon>
        <taxon>Gammaproteobacteria</taxon>
        <taxon>Enterobacterales</taxon>
        <taxon>Enterobacteriaceae</taxon>
        <taxon>Kosakonia</taxon>
    </lineage>
</organism>
<dbReference type="OrthoDB" id="5801519at2"/>
<keyword evidence="3" id="KW-0812">Transmembrane</keyword>
<dbReference type="InterPro" id="IPR036388">
    <property type="entry name" value="WH-like_DNA-bd_sf"/>
</dbReference>
<proteinExistence type="predicted"/>
<dbReference type="InterPro" id="IPR016032">
    <property type="entry name" value="Sig_transdc_resp-reg_C-effctor"/>
</dbReference>